<feature type="domain" description="EamA" evidence="4">
    <location>
        <begin position="148"/>
        <end position="281"/>
    </location>
</feature>
<dbReference type="OrthoDB" id="9815120at2"/>
<keyword evidence="3" id="KW-0472">Membrane</keyword>
<evidence type="ECO:0000256" key="2">
    <source>
        <dbReference type="ARBA" id="ARBA00007362"/>
    </source>
</evidence>
<keyword evidence="6" id="KW-1185">Reference proteome</keyword>
<feature type="transmembrane region" description="Helical" evidence="3">
    <location>
        <begin position="76"/>
        <end position="95"/>
    </location>
</feature>
<evidence type="ECO:0000313" key="5">
    <source>
        <dbReference type="EMBL" id="CEI82679.1"/>
    </source>
</evidence>
<feature type="transmembrane region" description="Helical" evidence="3">
    <location>
        <begin position="240"/>
        <end position="260"/>
    </location>
</feature>
<accession>A0A0A1MSM9</accession>
<comment type="similarity">
    <text evidence="2">Belongs to the EamA transporter family.</text>
</comment>
<dbReference type="SUPFAM" id="SSF103481">
    <property type="entry name" value="Multidrug resistance efflux transporter EmrE"/>
    <property type="match status" value="2"/>
</dbReference>
<reference evidence="5 6" key="1">
    <citation type="submission" date="2014-11" db="EMBL/GenBank/DDBJ databases">
        <authorList>
            <person name="Urmite Genomes Urmite Genomes"/>
        </authorList>
    </citation>
    <scope>NUCLEOTIDE SEQUENCE [LARGE SCALE GENOMIC DNA]</scope>
    <source>
        <strain evidence="5 6">Oc5</strain>
    </source>
</reference>
<dbReference type="Pfam" id="PF00892">
    <property type="entry name" value="EamA"/>
    <property type="match status" value="1"/>
</dbReference>
<feature type="transmembrane region" description="Helical" evidence="3">
    <location>
        <begin position="34"/>
        <end position="56"/>
    </location>
</feature>
<proteinExistence type="inferred from homology"/>
<dbReference type="GO" id="GO:0016020">
    <property type="term" value="C:membrane"/>
    <property type="evidence" value="ECO:0007669"/>
    <property type="project" value="InterPro"/>
</dbReference>
<evidence type="ECO:0000259" key="4">
    <source>
        <dbReference type="Pfam" id="PF00892"/>
    </source>
</evidence>
<comment type="subcellular location">
    <subcellularLocation>
        <location evidence="1">Endomembrane system</location>
        <topology evidence="1">Multi-pass membrane protein</topology>
    </subcellularLocation>
</comment>
<name>A0A0A1MSM9_9BACI</name>
<dbReference type="EMBL" id="CDGG01000001">
    <property type="protein sequence ID" value="CEI82679.1"/>
    <property type="molecule type" value="Genomic_DNA"/>
</dbReference>
<feature type="transmembrane region" description="Helical" evidence="3">
    <location>
        <begin position="12"/>
        <end position="28"/>
    </location>
</feature>
<organism evidence="5 6">
    <name type="scientific">Oceanobacillus oncorhynchi</name>
    <dbReference type="NCBI Taxonomy" id="545501"/>
    <lineage>
        <taxon>Bacteria</taxon>
        <taxon>Bacillati</taxon>
        <taxon>Bacillota</taxon>
        <taxon>Bacilli</taxon>
        <taxon>Bacillales</taxon>
        <taxon>Bacillaceae</taxon>
        <taxon>Oceanobacillus</taxon>
    </lineage>
</organism>
<gene>
    <name evidence="5" type="primary">rhtA</name>
    <name evidence="5" type="ORF">BN997_02564</name>
</gene>
<dbReference type="STRING" id="545501.BN997_02564"/>
<feature type="transmembrane region" description="Helical" evidence="3">
    <location>
        <begin position="204"/>
        <end position="228"/>
    </location>
</feature>
<dbReference type="InterPro" id="IPR037185">
    <property type="entry name" value="EmrE-like"/>
</dbReference>
<dbReference type="RefSeq" id="WP_042532663.1">
    <property type="nucleotide sequence ID" value="NZ_CDGG01000001.1"/>
</dbReference>
<evidence type="ECO:0000256" key="1">
    <source>
        <dbReference type="ARBA" id="ARBA00004127"/>
    </source>
</evidence>
<dbReference type="AlphaFoldDB" id="A0A0A1MSM9"/>
<feature type="transmembrane region" description="Helical" evidence="3">
    <location>
        <begin position="126"/>
        <end position="143"/>
    </location>
</feature>
<evidence type="ECO:0000256" key="3">
    <source>
        <dbReference type="SAM" id="Phobius"/>
    </source>
</evidence>
<feature type="transmembrane region" description="Helical" evidence="3">
    <location>
        <begin position="178"/>
        <end position="198"/>
    </location>
</feature>
<protein>
    <submittedName>
        <fullName evidence="5">Threonine/homoserine exporter RhtA</fullName>
    </submittedName>
</protein>
<dbReference type="InterPro" id="IPR000620">
    <property type="entry name" value="EamA_dom"/>
</dbReference>
<evidence type="ECO:0000313" key="6">
    <source>
        <dbReference type="Proteomes" id="UP000040453"/>
    </source>
</evidence>
<sequence length="287" mass="30974">MPKENAVSKNGVPPHIYFLISAIFHYLGPSFAVLLFSSISVLGVAWFRIATAAGFFMIWRRPWHRFFQLTWDQQRIVIGLGIVLGLMNASFYIAIARIPLGTVAAIEFLGPIILAALGVRNLRNVVALLFAAIGVWLLTDVRLEGDPLGFIFAFANCIFFIIYIMLGHRVASDGGSSGIDRLSIAMVVALFTVTPIGINGALPAITSPILLLAALGVGVCSSVIPYVCDQLAMAKLSRSTFSILLSILPVTATLIGILVLHQFPTILEIIGIFLVASGVLLHQTKET</sequence>
<feature type="transmembrane region" description="Helical" evidence="3">
    <location>
        <begin position="101"/>
        <end position="119"/>
    </location>
</feature>
<feature type="transmembrane region" description="Helical" evidence="3">
    <location>
        <begin position="266"/>
        <end position="282"/>
    </location>
</feature>
<keyword evidence="3" id="KW-1133">Transmembrane helix</keyword>
<feature type="transmembrane region" description="Helical" evidence="3">
    <location>
        <begin position="149"/>
        <end position="166"/>
    </location>
</feature>
<keyword evidence="3" id="KW-0812">Transmembrane</keyword>
<dbReference type="Proteomes" id="UP000040453">
    <property type="component" value="Unassembled WGS sequence"/>
</dbReference>